<evidence type="ECO:0000313" key="2">
    <source>
        <dbReference type="Proteomes" id="UP001150942"/>
    </source>
</evidence>
<name>A0A9W9MK68_9EURO</name>
<accession>A0A9W9MK68</accession>
<protein>
    <submittedName>
        <fullName evidence="1">Uncharacterized protein</fullName>
    </submittedName>
</protein>
<sequence length="62" mass="7255">MTQHALRNAPRQLAICQLCHSANSWSKCTAHRMQRRYILHHSAFFDVSIVPREKFHVSSHDV</sequence>
<dbReference type="Proteomes" id="UP001150942">
    <property type="component" value="Unassembled WGS sequence"/>
</dbReference>
<reference evidence="1" key="1">
    <citation type="submission" date="2022-11" db="EMBL/GenBank/DDBJ databases">
        <authorList>
            <person name="Petersen C."/>
        </authorList>
    </citation>
    <scope>NUCLEOTIDE SEQUENCE</scope>
    <source>
        <strain evidence="1">IBT 20477</strain>
    </source>
</reference>
<keyword evidence="2" id="KW-1185">Reference proteome</keyword>
<comment type="caution">
    <text evidence="1">The sequence shown here is derived from an EMBL/GenBank/DDBJ whole genome shotgun (WGS) entry which is preliminary data.</text>
</comment>
<organism evidence="1 2">
    <name type="scientific">Penicillium cf. viridicatum</name>
    <dbReference type="NCBI Taxonomy" id="2972119"/>
    <lineage>
        <taxon>Eukaryota</taxon>
        <taxon>Fungi</taxon>
        <taxon>Dikarya</taxon>
        <taxon>Ascomycota</taxon>
        <taxon>Pezizomycotina</taxon>
        <taxon>Eurotiomycetes</taxon>
        <taxon>Eurotiomycetidae</taxon>
        <taxon>Eurotiales</taxon>
        <taxon>Aspergillaceae</taxon>
        <taxon>Penicillium</taxon>
    </lineage>
</organism>
<feature type="non-terminal residue" evidence="1">
    <location>
        <position position="1"/>
    </location>
</feature>
<reference evidence="1" key="2">
    <citation type="journal article" date="2023" name="IMA Fungus">
        <title>Comparative genomic study of the Penicillium genus elucidates a diverse pangenome and 15 lateral gene transfer events.</title>
        <authorList>
            <person name="Petersen C."/>
            <person name="Sorensen T."/>
            <person name="Nielsen M.R."/>
            <person name="Sondergaard T.E."/>
            <person name="Sorensen J.L."/>
            <person name="Fitzpatrick D.A."/>
            <person name="Frisvad J.C."/>
            <person name="Nielsen K.L."/>
        </authorList>
    </citation>
    <scope>NUCLEOTIDE SEQUENCE</scope>
    <source>
        <strain evidence="1">IBT 20477</strain>
    </source>
</reference>
<dbReference type="EMBL" id="JAPQKQ010000003">
    <property type="protein sequence ID" value="KAJ5202871.1"/>
    <property type="molecule type" value="Genomic_DNA"/>
</dbReference>
<gene>
    <name evidence="1" type="ORF">N7449_004950</name>
</gene>
<evidence type="ECO:0000313" key="1">
    <source>
        <dbReference type="EMBL" id="KAJ5202871.1"/>
    </source>
</evidence>
<dbReference type="AlphaFoldDB" id="A0A9W9MK68"/>
<proteinExistence type="predicted"/>